<protein>
    <submittedName>
        <fullName evidence="1">Uncharacterized protein</fullName>
    </submittedName>
</protein>
<evidence type="ECO:0000313" key="1">
    <source>
        <dbReference type="EMBL" id="CAK1541062.1"/>
    </source>
</evidence>
<dbReference type="Proteomes" id="UP001497472">
    <property type="component" value="Unassembled WGS sequence"/>
</dbReference>
<organism evidence="1 2">
    <name type="scientific">Leptosia nina</name>
    <dbReference type="NCBI Taxonomy" id="320188"/>
    <lineage>
        <taxon>Eukaryota</taxon>
        <taxon>Metazoa</taxon>
        <taxon>Ecdysozoa</taxon>
        <taxon>Arthropoda</taxon>
        <taxon>Hexapoda</taxon>
        <taxon>Insecta</taxon>
        <taxon>Pterygota</taxon>
        <taxon>Neoptera</taxon>
        <taxon>Endopterygota</taxon>
        <taxon>Lepidoptera</taxon>
        <taxon>Glossata</taxon>
        <taxon>Ditrysia</taxon>
        <taxon>Papilionoidea</taxon>
        <taxon>Pieridae</taxon>
        <taxon>Pierinae</taxon>
        <taxon>Leptosia</taxon>
    </lineage>
</organism>
<reference evidence="1 2" key="1">
    <citation type="submission" date="2023-11" db="EMBL/GenBank/DDBJ databases">
        <authorList>
            <person name="Okamura Y."/>
        </authorList>
    </citation>
    <scope>NUCLEOTIDE SEQUENCE [LARGE SCALE GENOMIC DNA]</scope>
</reference>
<accession>A0AAV1IV36</accession>
<name>A0AAV1IV36_9NEOP</name>
<proteinExistence type="predicted"/>
<keyword evidence="2" id="KW-1185">Reference proteome</keyword>
<evidence type="ECO:0000313" key="2">
    <source>
        <dbReference type="Proteomes" id="UP001497472"/>
    </source>
</evidence>
<gene>
    <name evidence="1" type="ORF">LNINA_LOCUS1074</name>
</gene>
<sequence>MAADSDVDADTHETIVLETTTLLEYVHTDIAEEDVESAMNLDVGNYTTMKFNYINSQYDNLQAVHKCHDDFTKCMITQVAATPVCAYNKFWDKDEGLITLNSYCEVYFDNCRRKSRQRNMDAWDSLA</sequence>
<comment type="caution">
    <text evidence="1">The sequence shown here is derived from an EMBL/GenBank/DDBJ whole genome shotgun (WGS) entry which is preliminary data.</text>
</comment>
<dbReference type="EMBL" id="CAVLEF010000002">
    <property type="protein sequence ID" value="CAK1541062.1"/>
    <property type="molecule type" value="Genomic_DNA"/>
</dbReference>
<dbReference type="AlphaFoldDB" id="A0AAV1IV36"/>